<dbReference type="AlphaFoldDB" id="A0A6H0Y3N6"/>
<protein>
    <submittedName>
        <fullName evidence="1">Uncharacterized protein</fullName>
    </submittedName>
</protein>
<evidence type="ECO:0000313" key="1">
    <source>
        <dbReference type="EMBL" id="QIX01632.1"/>
    </source>
</evidence>
<evidence type="ECO:0000313" key="2">
    <source>
        <dbReference type="Proteomes" id="UP000503462"/>
    </source>
</evidence>
<organism evidence="1 2">
    <name type="scientific">Peltaster fructicola</name>
    <dbReference type="NCBI Taxonomy" id="286661"/>
    <lineage>
        <taxon>Eukaryota</taxon>
        <taxon>Fungi</taxon>
        <taxon>Dikarya</taxon>
        <taxon>Ascomycota</taxon>
        <taxon>Pezizomycotina</taxon>
        <taxon>Dothideomycetes</taxon>
        <taxon>Dothideomycetes incertae sedis</taxon>
        <taxon>Peltaster</taxon>
    </lineage>
</organism>
<reference evidence="1 2" key="1">
    <citation type="journal article" date="2016" name="Sci. Rep.">
        <title>Peltaster fructicola genome reveals evolution from an invasive phytopathogen to an ectophytic parasite.</title>
        <authorList>
            <person name="Xu C."/>
            <person name="Chen H."/>
            <person name="Gleason M.L."/>
            <person name="Xu J.R."/>
            <person name="Liu H."/>
            <person name="Zhang R."/>
            <person name="Sun G."/>
        </authorList>
    </citation>
    <scope>NUCLEOTIDE SEQUENCE [LARGE SCALE GENOMIC DNA]</scope>
    <source>
        <strain evidence="1 2">LNHT1506</strain>
    </source>
</reference>
<name>A0A6H0Y3N6_9PEZI</name>
<dbReference type="EMBL" id="CP051143">
    <property type="protein sequence ID" value="QIX01632.1"/>
    <property type="molecule type" value="Genomic_DNA"/>
</dbReference>
<proteinExistence type="predicted"/>
<sequence>MAQLTALSFLFRVDEVRENTHRLRGDGLNEWLPPRALGRHFTDGTAYPSPSTVFRFTASNTLPGQPLRPHVELYNLSEHNREYQCYTMYVGTQDEIFVVDYDATEHEVFDGDDTGGIPDQHAGSPTRADWAELCFQHTPNLDAAYVTYADLDRTLNLHISQRSASALVPPRYQEMSNTNRVRLNGDTALMIGLLALSIPPTEVTNELPRVIREQWHQHQVEGARPAGARQARRGIRVTIWLDGATNENDMTSYQHGTLMGPFYS</sequence>
<accession>A0A6H0Y3N6</accession>
<dbReference type="OrthoDB" id="5243686at2759"/>
<keyword evidence="2" id="KW-1185">Reference proteome</keyword>
<gene>
    <name evidence="1" type="ORF">AMS68_007149</name>
</gene>
<dbReference type="Proteomes" id="UP000503462">
    <property type="component" value="Chromosome 5"/>
</dbReference>